<keyword evidence="3" id="KW-0067">ATP-binding</keyword>
<dbReference type="Proteomes" id="UP000001514">
    <property type="component" value="Unassembled WGS sequence"/>
</dbReference>
<name>D8SSZ3_SELML</name>
<feature type="non-terminal residue" evidence="4">
    <location>
        <position position="53"/>
    </location>
</feature>
<dbReference type="FunFam" id="3.30.420.40:FF:000028">
    <property type="entry name" value="heat shock 70 kDa protein-like"/>
    <property type="match status" value="1"/>
</dbReference>
<keyword evidence="2" id="KW-0547">Nucleotide-binding</keyword>
<evidence type="ECO:0000313" key="5">
    <source>
        <dbReference type="Proteomes" id="UP000001514"/>
    </source>
</evidence>
<dbReference type="KEGG" id="smo:SELMODRAFT_37171"/>
<dbReference type="InterPro" id="IPR043129">
    <property type="entry name" value="ATPase_NBD"/>
</dbReference>
<evidence type="ECO:0000256" key="1">
    <source>
        <dbReference type="ARBA" id="ARBA00007381"/>
    </source>
</evidence>
<gene>
    <name evidence="4" type="ORF">SELMODRAFT_37171</name>
</gene>
<feature type="non-terminal residue" evidence="4">
    <location>
        <position position="1"/>
    </location>
</feature>
<proteinExistence type="inferred from homology"/>
<dbReference type="Gene3D" id="3.30.420.40">
    <property type="match status" value="1"/>
</dbReference>
<dbReference type="Gramene" id="EFJ12395">
    <property type="protein sequence ID" value="EFJ12395"/>
    <property type="gene ID" value="SELMODRAFT_37171"/>
</dbReference>
<dbReference type="SUPFAM" id="SSF53067">
    <property type="entry name" value="Actin-like ATPase domain"/>
    <property type="match status" value="1"/>
</dbReference>
<accession>D8SSZ3</accession>
<dbReference type="GO" id="GO:0140662">
    <property type="term" value="F:ATP-dependent protein folding chaperone"/>
    <property type="evidence" value="ECO:0007669"/>
    <property type="project" value="InterPro"/>
</dbReference>
<sequence>AEFRLGRMVRLAVVTVPVCFSRFQLMKTERACVMTGLQVARLMPEPTTAGLVY</sequence>
<dbReference type="STRING" id="88036.D8SSZ3"/>
<dbReference type="InterPro" id="IPR013126">
    <property type="entry name" value="Hsp_70_fam"/>
</dbReference>
<evidence type="ECO:0000256" key="3">
    <source>
        <dbReference type="ARBA" id="ARBA00022840"/>
    </source>
</evidence>
<dbReference type="AlphaFoldDB" id="D8SSZ3"/>
<dbReference type="GO" id="GO:0005524">
    <property type="term" value="F:ATP binding"/>
    <property type="evidence" value="ECO:0007669"/>
    <property type="project" value="UniProtKB-KW"/>
</dbReference>
<protein>
    <submittedName>
        <fullName evidence="4">Uncharacterized protein</fullName>
    </submittedName>
</protein>
<dbReference type="EMBL" id="GL377639">
    <property type="protein sequence ID" value="EFJ12395.1"/>
    <property type="molecule type" value="Genomic_DNA"/>
</dbReference>
<dbReference type="InParanoid" id="D8SSZ3"/>
<organism evidence="5">
    <name type="scientific">Selaginella moellendorffii</name>
    <name type="common">Spikemoss</name>
    <dbReference type="NCBI Taxonomy" id="88036"/>
    <lineage>
        <taxon>Eukaryota</taxon>
        <taxon>Viridiplantae</taxon>
        <taxon>Streptophyta</taxon>
        <taxon>Embryophyta</taxon>
        <taxon>Tracheophyta</taxon>
        <taxon>Lycopodiopsida</taxon>
        <taxon>Selaginellales</taxon>
        <taxon>Selaginellaceae</taxon>
        <taxon>Selaginella</taxon>
    </lineage>
</organism>
<comment type="similarity">
    <text evidence="1">Belongs to the heat shock protein 70 family.</text>
</comment>
<evidence type="ECO:0000313" key="4">
    <source>
        <dbReference type="EMBL" id="EFJ12395.1"/>
    </source>
</evidence>
<evidence type="ECO:0000256" key="2">
    <source>
        <dbReference type="ARBA" id="ARBA00022741"/>
    </source>
</evidence>
<dbReference type="HOGENOM" id="CLU_3074928_0_0_1"/>
<dbReference type="Pfam" id="PF00012">
    <property type="entry name" value="HSP70"/>
    <property type="match status" value="1"/>
</dbReference>
<reference evidence="4 5" key="1">
    <citation type="journal article" date="2011" name="Science">
        <title>The Selaginella genome identifies genetic changes associated with the evolution of vascular plants.</title>
        <authorList>
            <person name="Banks J.A."/>
            <person name="Nishiyama T."/>
            <person name="Hasebe M."/>
            <person name="Bowman J.L."/>
            <person name="Gribskov M."/>
            <person name="dePamphilis C."/>
            <person name="Albert V.A."/>
            <person name="Aono N."/>
            <person name="Aoyama T."/>
            <person name="Ambrose B.A."/>
            <person name="Ashton N.W."/>
            <person name="Axtell M.J."/>
            <person name="Barker E."/>
            <person name="Barker M.S."/>
            <person name="Bennetzen J.L."/>
            <person name="Bonawitz N.D."/>
            <person name="Chapple C."/>
            <person name="Cheng C."/>
            <person name="Correa L.G."/>
            <person name="Dacre M."/>
            <person name="DeBarry J."/>
            <person name="Dreyer I."/>
            <person name="Elias M."/>
            <person name="Engstrom E.M."/>
            <person name="Estelle M."/>
            <person name="Feng L."/>
            <person name="Finet C."/>
            <person name="Floyd S.K."/>
            <person name="Frommer W.B."/>
            <person name="Fujita T."/>
            <person name="Gramzow L."/>
            <person name="Gutensohn M."/>
            <person name="Harholt J."/>
            <person name="Hattori M."/>
            <person name="Heyl A."/>
            <person name="Hirai T."/>
            <person name="Hiwatashi Y."/>
            <person name="Ishikawa M."/>
            <person name="Iwata M."/>
            <person name="Karol K.G."/>
            <person name="Koehler B."/>
            <person name="Kolukisaoglu U."/>
            <person name="Kubo M."/>
            <person name="Kurata T."/>
            <person name="Lalonde S."/>
            <person name="Li K."/>
            <person name="Li Y."/>
            <person name="Litt A."/>
            <person name="Lyons E."/>
            <person name="Manning G."/>
            <person name="Maruyama T."/>
            <person name="Michael T.P."/>
            <person name="Mikami K."/>
            <person name="Miyazaki S."/>
            <person name="Morinaga S."/>
            <person name="Murata T."/>
            <person name="Mueller-Roeber B."/>
            <person name="Nelson D.R."/>
            <person name="Obara M."/>
            <person name="Oguri Y."/>
            <person name="Olmstead R.G."/>
            <person name="Onodera N."/>
            <person name="Petersen B.L."/>
            <person name="Pils B."/>
            <person name="Prigge M."/>
            <person name="Rensing S.A."/>
            <person name="Riano-Pachon D.M."/>
            <person name="Roberts A.W."/>
            <person name="Sato Y."/>
            <person name="Scheller H.V."/>
            <person name="Schulz B."/>
            <person name="Schulz C."/>
            <person name="Shakirov E.V."/>
            <person name="Shibagaki N."/>
            <person name="Shinohara N."/>
            <person name="Shippen D.E."/>
            <person name="Soerensen I."/>
            <person name="Sotooka R."/>
            <person name="Sugimoto N."/>
            <person name="Sugita M."/>
            <person name="Sumikawa N."/>
            <person name="Tanurdzic M."/>
            <person name="Theissen G."/>
            <person name="Ulvskov P."/>
            <person name="Wakazuki S."/>
            <person name="Weng J.K."/>
            <person name="Willats W.W."/>
            <person name="Wipf D."/>
            <person name="Wolf P.G."/>
            <person name="Yang L."/>
            <person name="Zimmer A.D."/>
            <person name="Zhu Q."/>
            <person name="Mitros T."/>
            <person name="Hellsten U."/>
            <person name="Loque D."/>
            <person name="Otillar R."/>
            <person name="Salamov A."/>
            <person name="Schmutz J."/>
            <person name="Shapiro H."/>
            <person name="Lindquist E."/>
            <person name="Lucas S."/>
            <person name="Rokhsar D."/>
            <person name="Grigoriev I.V."/>
        </authorList>
    </citation>
    <scope>NUCLEOTIDE SEQUENCE [LARGE SCALE GENOMIC DNA]</scope>
</reference>
<dbReference type="eggNOG" id="KOG0101">
    <property type="taxonomic scope" value="Eukaryota"/>
</dbReference>
<keyword evidence="5" id="KW-1185">Reference proteome</keyword>